<keyword evidence="4 7" id="KW-0175">Coiled coil</keyword>
<organism evidence="9 10">
    <name type="scientific">Aphidius gifuensis</name>
    <name type="common">Parasitoid wasp</name>
    <dbReference type="NCBI Taxonomy" id="684658"/>
    <lineage>
        <taxon>Eukaryota</taxon>
        <taxon>Metazoa</taxon>
        <taxon>Ecdysozoa</taxon>
        <taxon>Arthropoda</taxon>
        <taxon>Hexapoda</taxon>
        <taxon>Insecta</taxon>
        <taxon>Pterygota</taxon>
        <taxon>Neoptera</taxon>
        <taxon>Endopterygota</taxon>
        <taxon>Hymenoptera</taxon>
        <taxon>Apocrita</taxon>
        <taxon>Ichneumonoidea</taxon>
        <taxon>Braconidae</taxon>
        <taxon>Aphidiinae</taxon>
        <taxon>Aphidius</taxon>
    </lineage>
</organism>
<comment type="similarity">
    <text evidence="2">Belongs to the CFAP157 family.</text>
</comment>
<evidence type="ECO:0000256" key="6">
    <source>
        <dbReference type="ARBA" id="ARBA00023273"/>
    </source>
</evidence>
<evidence type="ECO:0000256" key="7">
    <source>
        <dbReference type="SAM" id="Coils"/>
    </source>
</evidence>
<dbReference type="PANTHER" id="PTHR31954">
    <property type="entry name" value="CILIA- AND FLAGELLA-ASSOCIATED PROTEIN 157"/>
    <property type="match status" value="1"/>
</dbReference>
<name>A0A834XQL0_APHGI</name>
<evidence type="ECO:0000256" key="2">
    <source>
        <dbReference type="ARBA" id="ARBA00010841"/>
    </source>
</evidence>
<feature type="coiled-coil region" evidence="7">
    <location>
        <begin position="41"/>
        <end position="103"/>
    </location>
</feature>
<dbReference type="OrthoDB" id="166611at2759"/>
<keyword evidence="5" id="KW-0969">Cilium</keyword>
<keyword evidence="10" id="KW-1185">Reference proteome</keyword>
<proteinExistence type="inferred from homology"/>
<dbReference type="GO" id="GO:0036064">
    <property type="term" value="C:ciliary basal body"/>
    <property type="evidence" value="ECO:0007669"/>
    <property type="project" value="TreeGrafter"/>
</dbReference>
<dbReference type="PANTHER" id="PTHR31954:SF1">
    <property type="entry name" value="CILIA- AND FLAGELLA-ASSOCIATED PROTEIN 157"/>
    <property type="match status" value="1"/>
</dbReference>
<accession>A0A834XQL0</accession>
<feature type="coiled-coil region" evidence="7">
    <location>
        <begin position="140"/>
        <end position="207"/>
    </location>
</feature>
<dbReference type="EMBL" id="JACMRX010000004">
    <property type="protein sequence ID" value="KAF7990773.1"/>
    <property type="molecule type" value="Genomic_DNA"/>
</dbReference>
<protein>
    <recommendedName>
        <fullName evidence="3">Cilia- and flagella-associated protein 157</fullName>
    </recommendedName>
</protein>
<evidence type="ECO:0000256" key="8">
    <source>
        <dbReference type="SAM" id="MobiDB-lite"/>
    </source>
</evidence>
<evidence type="ECO:0000256" key="4">
    <source>
        <dbReference type="ARBA" id="ARBA00023054"/>
    </source>
</evidence>
<gene>
    <name evidence="9" type="ORF">HCN44_000578</name>
</gene>
<keyword evidence="6" id="KW-0966">Cell projection</keyword>
<dbReference type="GO" id="GO:0008017">
    <property type="term" value="F:microtubule binding"/>
    <property type="evidence" value="ECO:0007669"/>
    <property type="project" value="TreeGrafter"/>
</dbReference>
<reference evidence="9 10" key="1">
    <citation type="submission" date="2020-08" db="EMBL/GenBank/DDBJ databases">
        <title>Aphidius gifuensis genome sequencing and assembly.</title>
        <authorList>
            <person name="Du Z."/>
        </authorList>
    </citation>
    <scope>NUCLEOTIDE SEQUENCE [LARGE SCALE GENOMIC DNA]</scope>
    <source>
        <strain evidence="9">YNYX2018</strain>
        <tissue evidence="9">Adults</tissue>
    </source>
</reference>
<evidence type="ECO:0000256" key="1">
    <source>
        <dbReference type="ARBA" id="ARBA00004138"/>
    </source>
</evidence>
<sequence>MIRSKKKKLADKDKKAKKKVASNERETVFYEQQIIDNNQVIMRLQTRNDYLENEMKVLKEKLEKLKEDRNDIVAHLKKNLHNKNEETQELLEHLVAIEELRKEEQNDYITKEDIMKLEYHNMETNLNAELKLVTGKLNALEDWRNARAELTRKFEIQEEQMAKQNEDHAKALYDAEKSLIIEKSKMQKEMEQHLSDLTLEFENAMNTKIADTTKRAIQENIALNKELNKGWIECQKLSEKLEILKEKDRCSI</sequence>
<dbReference type="AlphaFoldDB" id="A0A834XQL0"/>
<dbReference type="Proteomes" id="UP000639338">
    <property type="component" value="Unassembled WGS sequence"/>
</dbReference>
<dbReference type="InterPro" id="IPR038844">
    <property type="entry name" value="CFAP157"/>
</dbReference>
<feature type="region of interest" description="Disordered" evidence="8">
    <location>
        <begin position="1"/>
        <end position="22"/>
    </location>
</feature>
<evidence type="ECO:0000256" key="5">
    <source>
        <dbReference type="ARBA" id="ARBA00023069"/>
    </source>
</evidence>
<comment type="subcellular location">
    <subcellularLocation>
        <location evidence="1">Cell projection</location>
        <location evidence="1">Cilium</location>
    </subcellularLocation>
</comment>
<evidence type="ECO:0000313" key="10">
    <source>
        <dbReference type="Proteomes" id="UP000639338"/>
    </source>
</evidence>
<evidence type="ECO:0000256" key="3">
    <source>
        <dbReference type="ARBA" id="ARBA00014087"/>
    </source>
</evidence>
<comment type="caution">
    <text evidence="9">The sequence shown here is derived from an EMBL/GenBank/DDBJ whole genome shotgun (WGS) entry which is preliminary data.</text>
</comment>
<feature type="compositionally biased region" description="Basic residues" evidence="8">
    <location>
        <begin position="1"/>
        <end position="20"/>
    </location>
</feature>
<evidence type="ECO:0000313" key="9">
    <source>
        <dbReference type="EMBL" id="KAF7990773.1"/>
    </source>
</evidence>